<feature type="compositionally biased region" description="Polar residues" evidence="4">
    <location>
        <begin position="1"/>
        <end position="11"/>
    </location>
</feature>
<evidence type="ECO:0000259" key="5">
    <source>
        <dbReference type="Pfam" id="PF24656"/>
    </source>
</evidence>
<dbReference type="AlphaFoldDB" id="A0A8R2RB93"/>
<dbReference type="SMR" id="A0A8R2RB93"/>
<name>A0A8R2RB93_BOMMO</name>
<dbReference type="InterPro" id="IPR033551">
    <property type="entry name" value="DRC7/lobo"/>
</dbReference>
<dbReference type="Pfam" id="PF24671">
    <property type="entry name" value="DRC7_C"/>
    <property type="match status" value="1"/>
</dbReference>
<dbReference type="GO" id="GO:0005856">
    <property type="term" value="C:cytoskeleton"/>
    <property type="evidence" value="ECO:0007669"/>
    <property type="project" value="UniProtKB-SubCell"/>
</dbReference>
<evidence type="ECO:0000256" key="4">
    <source>
        <dbReference type="SAM" id="MobiDB-lite"/>
    </source>
</evidence>
<feature type="domain" description="CEP76/DRC7 peptidase-like" evidence="5">
    <location>
        <begin position="317"/>
        <end position="391"/>
    </location>
</feature>
<evidence type="ECO:0008006" key="10">
    <source>
        <dbReference type="Google" id="ProtNLM"/>
    </source>
</evidence>
<evidence type="ECO:0000256" key="1">
    <source>
        <dbReference type="ARBA" id="ARBA00004245"/>
    </source>
</evidence>
<reference evidence="8" key="2">
    <citation type="submission" date="2022-06" db="UniProtKB">
        <authorList>
            <consortium name="EnsemblMetazoa"/>
        </authorList>
    </citation>
    <scope>IDENTIFICATION</scope>
    <source>
        <strain evidence="8">p50T (Dazao)</strain>
    </source>
</reference>
<dbReference type="PANTHER" id="PTHR35249">
    <property type="entry name" value="DYNEIN REGULATORY COMPLEX SUBUNIT 7"/>
    <property type="match status" value="1"/>
</dbReference>
<dbReference type="KEGG" id="bmor:101743528"/>
<keyword evidence="3" id="KW-0206">Cytoskeleton</keyword>
<evidence type="ECO:0000259" key="7">
    <source>
        <dbReference type="Pfam" id="PF24671"/>
    </source>
</evidence>
<feature type="domain" description="Dynein regulatory complex subunit 7 MORN" evidence="6">
    <location>
        <begin position="442"/>
        <end position="718"/>
    </location>
</feature>
<proteinExistence type="predicted"/>
<accession>A0A8R2RB93</accession>
<dbReference type="GO" id="GO:0031514">
    <property type="term" value="C:motile cilium"/>
    <property type="evidence" value="ECO:0007669"/>
    <property type="project" value="TreeGrafter"/>
</dbReference>
<evidence type="ECO:0000313" key="9">
    <source>
        <dbReference type="Proteomes" id="UP000005204"/>
    </source>
</evidence>
<evidence type="ECO:0000259" key="6">
    <source>
        <dbReference type="Pfam" id="PF24667"/>
    </source>
</evidence>
<protein>
    <recommendedName>
        <fullName evidence="10">Dynein regulatory complex subunit 7</fullName>
    </recommendedName>
</protein>
<dbReference type="GO" id="GO:0030317">
    <property type="term" value="P:flagellated sperm motility"/>
    <property type="evidence" value="ECO:0007669"/>
    <property type="project" value="TreeGrafter"/>
</dbReference>
<keyword evidence="9" id="KW-1185">Reference proteome</keyword>
<dbReference type="Pfam" id="PF24667">
    <property type="entry name" value="MORN_DRC7"/>
    <property type="match status" value="1"/>
</dbReference>
<feature type="region of interest" description="Disordered" evidence="4">
    <location>
        <begin position="1"/>
        <end position="20"/>
    </location>
</feature>
<evidence type="ECO:0000256" key="3">
    <source>
        <dbReference type="ARBA" id="ARBA00023212"/>
    </source>
</evidence>
<dbReference type="InterPro" id="IPR056291">
    <property type="entry name" value="MORN_DRC7"/>
</dbReference>
<dbReference type="RefSeq" id="XP_037876188.1">
    <property type="nucleotide sequence ID" value="XM_038020260.2"/>
</dbReference>
<comment type="subcellular location">
    <subcellularLocation>
        <location evidence="1">Cytoplasm</location>
        <location evidence="1">Cytoskeleton</location>
    </subcellularLocation>
</comment>
<organism evidence="8 9">
    <name type="scientific">Bombyx mori</name>
    <name type="common">Silk moth</name>
    <dbReference type="NCBI Taxonomy" id="7091"/>
    <lineage>
        <taxon>Eukaryota</taxon>
        <taxon>Metazoa</taxon>
        <taxon>Ecdysozoa</taxon>
        <taxon>Arthropoda</taxon>
        <taxon>Hexapoda</taxon>
        <taxon>Insecta</taxon>
        <taxon>Pterygota</taxon>
        <taxon>Neoptera</taxon>
        <taxon>Endopterygota</taxon>
        <taxon>Lepidoptera</taxon>
        <taxon>Glossata</taxon>
        <taxon>Ditrysia</taxon>
        <taxon>Bombycoidea</taxon>
        <taxon>Bombycidae</taxon>
        <taxon>Bombycinae</taxon>
        <taxon>Bombyx</taxon>
    </lineage>
</organism>
<evidence type="ECO:0000256" key="2">
    <source>
        <dbReference type="ARBA" id="ARBA00022490"/>
    </source>
</evidence>
<dbReference type="Proteomes" id="UP000005204">
    <property type="component" value="Unassembled WGS sequence"/>
</dbReference>
<keyword evidence="2" id="KW-0963">Cytoplasm</keyword>
<dbReference type="PANTHER" id="PTHR35249:SF2">
    <property type="entry name" value="DYNEIN REGULATORY COMPLEX SUBUNIT 7"/>
    <property type="match status" value="1"/>
</dbReference>
<sequence>MSVPKLQSETFGTERKSELEPLDPLLEVNENVASEILDEPDKEEEFDEISPKVFSLKDVNEPLTLETLNNTIYELGVINLCWPDIVEPVFETRTKFPESYYTNSPKERLLLAYAECFRRQFLFHFKPRKPLLLQAPNECGLQKMVCTSIRPTKLCYSDTSTWQGLASLVADYFDYEALSKPMLHPERIMSPYTVIIRRSGNPFELAHVLVSWLIGAGYDAYVVVGCATRDTCMAIKYRSICADIPDESEKKEEIPPPDEEPRYRLVPLPDLTSKYCRDMDKKADDKKQAELNKTEKERLRKIADLEKAPADAINGWRTHAWVLVLPGYMGIDEPFFIEPSEGEGHLLDSEKYQFIDSVYNHENYYANVQSTDIGLDSLNYDLSDLSAWEHLLAGEPHHRRQMVGIDIADKKTAVQTEKHLDMPVSWVEKLEISTDEYGQRYPGSHKVIHYKKVLLDKFSPYSERDGVVKRIRTFEDYALTVPLITYEWYKHRVDKMETVRIDHTKREIRETFGIGRRDHLLKHVYSMDALVGSVEAVRTMEFNYYARLDHLTRLVCTTLTFDEYYSNRSDRLESRLVIYTEGTKETKRQIKDVTETYSRNHEIPSKQDVWKKIFHLQDNTIELLYQYAYNYVTNNTRSYIKPNLAETGGKILFYPDKTSGYIADPNAKQPRDLEVYYALCENMEWEHATTKQIRDRETDVNGYLRQRHKELTEPMLAVALFDTEKNEAAKKGWKEQEAKKAEVTEREKEAEIDPLAPYLARMFGSGHGSGNPLTVKEATLIREQCINDFKSKQLARQMLVQERFEKLNNEYKNKRLWYLANQFILTPEKESNYFTMSAELAFQVHTLEVRLTRHQDLSGPRYKILLEYLDKHPLLKEYNRSKNYYGIK</sequence>
<feature type="domain" description="Dynein regulatory complex subunit 7 C-terminal" evidence="7">
    <location>
        <begin position="772"/>
        <end position="877"/>
    </location>
</feature>
<dbReference type="GeneID" id="101743528"/>
<dbReference type="CTD" id="4379864"/>
<evidence type="ECO:0000313" key="8">
    <source>
        <dbReference type="EnsemblMetazoa" id="XP_037876188.1"/>
    </source>
</evidence>
<dbReference type="InterPro" id="IPR056290">
    <property type="entry name" value="CEPT76/DRC7_peptidase-like_dom"/>
</dbReference>
<dbReference type="Pfam" id="PF24656">
    <property type="entry name" value="CEPT76_peptidase"/>
    <property type="match status" value="1"/>
</dbReference>
<dbReference type="InterPro" id="IPR056292">
    <property type="entry name" value="DRC7_C"/>
</dbReference>
<reference evidence="9" key="1">
    <citation type="journal article" date="2008" name="Insect Biochem. Mol. Biol.">
        <title>The genome of a lepidopteran model insect, the silkworm Bombyx mori.</title>
        <authorList>
            <consortium name="International Silkworm Genome Consortium"/>
        </authorList>
    </citation>
    <scope>NUCLEOTIDE SEQUENCE [LARGE SCALE GENOMIC DNA]</scope>
    <source>
        <strain evidence="9">p50T</strain>
    </source>
</reference>
<dbReference type="EnsemblMetazoa" id="XM_038020260.1">
    <property type="protein sequence ID" value="XP_037876188.1"/>
    <property type="gene ID" value="LOC101743528"/>
</dbReference>